<dbReference type="CDD" id="cd02910">
    <property type="entry name" value="cupin_Yhhw_N"/>
    <property type="match status" value="1"/>
</dbReference>
<evidence type="ECO:0000313" key="6">
    <source>
        <dbReference type="Proteomes" id="UP000637074"/>
    </source>
</evidence>
<reference evidence="5 6" key="1">
    <citation type="journal article" date="2022" name="Int. J. Syst. Evol. Microbiol.">
        <title>Neobacillus kokaensis sp. nov., isolated from soil.</title>
        <authorList>
            <person name="Yuki K."/>
            <person name="Matsubara H."/>
            <person name="Yamaguchi S."/>
        </authorList>
    </citation>
    <scope>NUCLEOTIDE SEQUENCE [LARGE SCALE GENOMIC DNA]</scope>
    <source>
        <strain evidence="5 6">LOB 377</strain>
    </source>
</reference>
<evidence type="ECO:0008006" key="7">
    <source>
        <dbReference type="Google" id="ProtNLM"/>
    </source>
</evidence>
<dbReference type="InterPro" id="IPR014710">
    <property type="entry name" value="RmlC-like_jellyroll"/>
</dbReference>
<dbReference type="PANTHER" id="PTHR43212">
    <property type="entry name" value="QUERCETIN 2,3-DIOXYGENASE"/>
    <property type="match status" value="1"/>
</dbReference>
<keyword evidence="6" id="KW-1185">Reference proteome</keyword>
<dbReference type="SUPFAM" id="SSF51182">
    <property type="entry name" value="RmlC-like cupins"/>
    <property type="match status" value="1"/>
</dbReference>
<dbReference type="Pfam" id="PF17954">
    <property type="entry name" value="Pirin_C_2"/>
    <property type="match status" value="1"/>
</dbReference>
<dbReference type="PANTHER" id="PTHR43212:SF3">
    <property type="entry name" value="QUERCETIN 2,3-DIOXYGENASE"/>
    <property type="match status" value="1"/>
</dbReference>
<dbReference type="InterPro" id="IPR012093">
    <property type="entry name" value="Pirin"/>
</dbReference>
<sequence>MLRKIDNENMGRSNLGWLRSIFHFSFAEYYNPKNIHFGMLRVLNDDMVAHSTGFDLHPHQNMEIISYVVDGELTHGDSMGNKSTISRGHVQYMSAGTGVYHSEHNLGEQTLRFLQIWIIPDKNGYTPSYGDYRFNWEDRKNQWLHMVSSKAGNAPIKINQDVNVYALELDKGNDISFPVGEGRQAYMVQVEGKSTVNTMELNQRDALEILEEDIHISATEPAHIVILEMKKIDL</sequence>
<gene>
    <name evidence="5" type="ORF">AM1BK_03950</name>
</gene>
<dbReference type="Pfam" id="PF02678">
    <property type="entry name" value="Pirin"/>
    <property type="match status" value="1"/>
</dbReference>
<dbReference type="InterPro" id="IPR041602">
    <property type="entry name" value="Quercetinase_C"/>
</dbReference>
<dbReference type="RefSeq" id="WP_191269157.1">
    <property type="nucleotide sequence ID" value="NZ_BNDS01000001.1"/>
</dbReference>
<evidence type="ECO:0000313" key="5">
    <source>
        <dbReference type="EMBL" id="GHH96852.1"/>
    </source>
</evidence>
<dbReference type="InterPro" id="IPR011051">
    <property type="entry name" value="RmlC_Cupin_sf"/>
</dbReference>
<feature type="domain" description="Quercetin 2,3-dioxygenase C-terminal cupin" evidence="4">
    <location>
        <begin position="147"/>
        <end position="229"/>
    </location>
</feature>
<proteinExistence type="inferred from homology"/>
<protein>
    <recommendedName>
        <fullName evidence="7">Pirin</fullName>
    </recommendedName>
</protein>
<comment type="similarity">
    <text evidence="1 2">Belongs to the pirin family.</text>
</comment>
<dbReference type="PIRSF" id="PIRSF006232">
    <property type="entry name" value="Pirin"/>
    <property type="match status" value="1"/>
</dbReference>
<evidence type="ECO:0000259" key="3">
    <source>
        <dbReference type="Pfam" id="PF02678"/>
    </source>
</evidence>
<evidence type="ECO:0000259" key="4">
    <source>
        <dbReference type="Pfam" id="PF17954"/>
    </source>
</evidence>
<comment type="caution">
    <text evidence="5">The sequence shown here is derived from an EMBL/GenBank/DDBJ whole genome shotgun (WGS) entry which is preliminary data.</text>
</comment>
<name>A0ABQ3MZV7_9BACI</name>
<accession>A0ABQ3MZV7</accession>
<dbReference type="EMBL" id="BNDS01000001">
    <property type="protein sequence ID" value="GHH96852.1"/>
    <property type="molecule type" value="Genomic_DNA"/>
</dbReference>
<evidence type="ECO:0000256" key="2">
    <source>
        <dbReference type="RuleBase" id="RU003457"/>
    </source>
</evidence>
<dbReference type="Proteomes" id="UP000637074">
    <property type="component" value="Unassembled WGS sequence"/>
</dbReference>
<evidence type="ECO:0000256" key="1">
    <source>
        <dbReference type="ARBA" id="ARBA00008416"/>
    </source>
</evidence>
<dbReference type="InterPro" id="IPR003829">
    <property type="entry name" value="Pirin_N_dom"/>
</dbReference>
<organism evidence="5 6">
    <name type="scientific">Neobacillus kokaensis</name>
    <dbReference type="NCBI Taxonomy" id="2759023"/>
    <lineage>
        <taxon>Bacteria</taxon>
        <taxon>Bacillati</taxon>
        <taxon>Bacillota</taxon>
        <taxon>Bacilli</taxon>
        <taxon>Bacillales</taxon>
        <taxon>Bacillaceae</taxon>
        <taxon>Neobacillus</taxon>
    </lineage>
</organism>
<dbReference type="Gene3D" id="2.60.120.10">
    <property type="entry name" value="Jelly Rolls"/>
    <property type="match status" value="2"/>
</dbReference>
<feature type="domain" description="Pirin N-terminal" evidence="3">
    <location>
        <begin position="14"/>
        <end position="118"/>
    </location>
</feature>